<dbReference type="Proteomes" id="UP001153321">
    <property type="component" value="Chromosome 27"/>
</dbReference>
<gene>
    <name evidence="3" type="ORF">SPLIT_LOCUS7756</name>
</gene>
<evidence type="ECO:0000256" key="1">
    <source>
        <dbReference type="SAM" id="MobiDB-lite"/>
    </source>
</evidence>
<evidence type="ECO:0000256" key="2">
    <source>
        <dbReference type="SAM" id="SignalP"/>
    </source>
</evidence>
<organism evidence="3 4">
    <name type="scientific">Spodoptera littoralis</name>
    <name type="common">Egyptian cotton leafworm</name>
    <dbReference type="NCBI Taxonomy" id="7109"/>
    <lineage>
        <taxon>Eukaryota</taxon>
        <taxon>Metazoa</taxon>
        <taxon>Ecdysozoa</taxon>
        <taxon>Arthropoda</taxon>
        <taxon>Hexapoda</taxon>
        <taxon>Insecta</taxon>
        <taxon>Pterygota</taxon>
        <taxon>Neoptera</taxon>
        <taxon>Endopterygota</taxon>
        <taxon>Lepidoptera</taxon>
        <taxon>Glossata</taxon>
        <taxon>Ditrysia</taxon>
        <taxon>Noctuoidea</taxon>
        <taxon>Noctuidae</taxon>
        <taxon>Amphipyrinae</taxon>
        <taxon>Spodoptera</taxon>
    </lineage>
</organism>
<reference evidence="3" key="1">
    <citation type="submission" date="2022-02" db="EMBL/GenBank/DDBJ databases">
        <authorList>
            <person name="King R."/>
        </authorList>
    </citation>
    <scope>NUCLEOTIDE SEQUENCE</scope>
</reference>
<name>A0A9P0IAJ2_SPOLI</name>
<accession>A0A9P0IAJ2</accession>
<feature type="region of interest" description="Disordered" evidence="1">
    <location>
        <begin position="70"/>
        <end position="146"/>
    </location>
</feature>
<keyword evidence="4" id="KW-1185">Reference proteome</keyword>
<proteinExistence type="predicted"/>
<keyword evidence="2" id="KW-0732">Signal</keyword>
<dbReference type="EMBL" id="LR824558">
    <property type="protein sequence ID" value="CAH1642400.1"/>
    <property type="molecule type" value="Genomic_DNA"/>
</dbReference>
<feature type="region of interest" description="Disordered" evidence="1">
    <location>
        <begin position="209"/>
        <end position="242"/>
    </location>
</feature>
<evidence type="ECO:0000313" key="4">
    <source>
        <dbReference type="Proteomes" id="UP001153321"/>
    </source>
</evidence>
<feature type="region of interest" description="Disordered" evidence="1">
    <location>
        <begin position="280"/>
        <end position="308"/>
    </location>
</feature>
<dbReference type="AlphaFoldDB" id="A0A9P0IAJ2"/>
<feature type="chain" id="PRO_5040111380" evidence="2">
    <location>
        <begin position="26"/>
        <end position="383"/>
    </location>
</feature>
<feature type="signal peptide" evidence="2">
    <location>
        <begin position="1"/>
        <end position="25"/>
    </location>
</feature>
<evidence type="ECO:0000313" key="3">
    <source>
        <dbReference type="EMBL" id="CAH1642400.1"/>
    </source>
</evidence>
<protein>
    <submittedName>
        <fullName evidence="3">Uncharacterized protein</fullName>
    </submittedName>
</protein>
<sequence length="383" mass="41971">MQRTLVTLVALYHARLLGQLHATAAVQHLGAAEKGSQKTPNKTVEFLNIIKEDLRRNNDDYAVFEHNLFLETPTSDPPPEVERQPAPLQQPNRIPPSGGPVPGSGPLLARPALAATGARPAPLVRQSGRALPRKPLGAPPHRLQRPRLPLHVPINTRRGVNMTLRNETYHYGHIPPNATQFRSYTHSKHYKKVRVDKLKRLVDKGKNRMRDHAGRAGPQTLNEAQGLPGEKAVEGGDEVGTMATPSEMQHEDIDASAPPDGITDATQTTTLSLSEMLATTKKGHEAPKLRHHADHRTQSPSPDQLDMAPARGPAITLIRFKGRLCQRSILNMEGPSYGKDGTMVMGAYNPEHAKGREFDDTTPANPILPRCCNCCKKSVLGCQ</sequence>